<dbReference type="CDD" id="cd20303">
    <property type="entry name" value="cupin_ChrR_1"/>
    <property type="match status" value="1"/>
</dbReference>
<organism evidence="2 3">
    <name type="scientific">Roseibium album</name>
    <dbReference type="NCBI Taxonomy" id="311410"/>
    <lineage>
        <taxon>Bacteria</taxon>
        <taxon>Pseudomonadati</taxon>
        <taxon>Pseudomonadota</taxon>
        <taxon>Alphaproteobacteria</taxon>
        <taxon>Hyphomicrobiales</taxon>
        <taxon>Stappiaceae</taxon>
        <taxon>Roseibium</taxon>
    </lineage>
</organism>
<dbReference type="EMBL" id="CXWC01000003">
    <property type="protein sequence ID" value="CTQ68176.1"/>
    <property type="molecule type" value="Genomic_DNA"/>
</dbReference>
<evidence type="ECO:0000313" key="3">
    <source>
        <dbReference type="Proteomes" id="UP000049983"/>
    </source>
</evidence>
<gene>
    <name evidence="2" type="ORF">LA5096_01703</name>
</gene>
<dbReference type="Proteomes" id="UP000049983">
    <property type="component" value="Unassembled WGS sequence"/>
</dbReference>
<dbReference type="InterPro" id="IPR025979">
    <property type="entry name" value="ChrR-like_cupin_dom"/>
</dbReference>
<reference evidence="3" key="1">
    <citation type="submission" date="2015-07" db="EMBL/GenBank/DDBJ databases">
        <authorList>
            <person name="Rodrigo-Torres Lidia"/>
            <person name="Arahal R.David."/>
        </authorList>
    </citation>
    <scope>NUCLEOTIDE SEQUENCE [LARGE SCALE GENOMIC DNA]</scope>
    <source>
        <strain evidence="3">CECT 5096</strain>
    </source>
</reference>
<evidence type="ECO:0000313" key="2">
    <source>
        <dbReference type="EMBL" id="CTQ68176.1"/>
    </source>
</evidence>
<evidence type="ECO:0000259" key="1">
    <source>
        <dbReference type="Pfam" id="PF12973"/>
    </source>
</evidence>
<dbReference type="InterPro" id="IPR014710">
    <property type="entry name" value="RmlC-like_jellyroll"/>
</dbReference>
<dbReference type="Gene3D" id="2.60.120.10">
    <property type="entry name" value="Jelly Rolls"/>
    <property type="match status" value="1"/>
</dbReference>
<dbReference type="STRING" id="311410.LA5095_04724"/>
<sequence length="225" mass="24582">MEVNAEFDRSVRITPKDHNWVASPMPGVERMMLDRIGDEVARATTFVRYAQGSAFSAHMHDGGEEFIVLEGVFEDEHGAFPAGSYIRNPPGSRHTPSAPQGAVIFVKLWQFDPDDRSHVRIDTNKLGTVSDAARPGVGVSPLFEDARETVRIETWAAGTKAQVEAPGGAELLVLSGTVSVDGEWLAPWSWLRRPVQEHVQLEAGPEGARIWIKTGHLDHVSAPGS</sequence>
<accession>A0A0M7A145</accession>
<dbReference type="GeneID" id="97669118"/>
<dbReference type="InterPro" id="IPR011051">
    <property type="entry name" value="RmlC_Cupin_sf"/>
</dbReference>
<dbReference type="AlphaFoldDB" id="A0A0M7A145"/>
<protein>
    <submittedName>
        <fullName evidence="2">Anti-sigma factor, putative, ChrR family</fullName>
    </submittedName>
</protein>
<keyword evidence="3" id="KW-1185">Reference proteome</keyword>
<dbReference type="RefSeq" id="WP_055119795.1">
    <property type="nucleotide sequence ID" value="NZ_CXWA01000007.1"/>
</dbReference>
<dbReference type="OrthoDB" id="9801227at2"/>
<dbReference type="Pfam" id="PF12973">
    <property type="entry name" value="Cupin_7"/>
    <property type="match status" value="1"/>
</dbReference>
<feature type="domain" description="ChrR-like cupin" evidence="1">
    <location>
        <begin position="11"/>
        <end position="111"/>
    </location>
</feature>
<proteinExistence type="predicted"/>
<name>A0A0M7A145_9HYPH</name>
<dbReference type="SUPFAM" id="SSF51182">
    <property type="entry name" value="RmlC-like cupins"/>
    <property type="match status" value="2"/>
</dbReference>